<dbReference type="InterPro" id="IPR043504">
    <property type="entry name" value="Peptidase_S1_PA_chymotrypsin"/>
</dbReference>
<dbReference type="Gene3D" id="2.40.10.10">
    <property type="entry name" value="Trypsin-like serine proteases"/>
    <property type="match status" value="2"/>
</dbReference>
<dbReference type="NCBIfam" id="TIGR04183">
    <property type="entry name" value="Por_Secre_tail"/>
    <property type="match status" value="1"/>
</dbReference>
<accession>A0ABR4XJ88</accession>
<dbReference type="RefSeq" id="WP_081964561.1">
    <property type="nucleotide sequence ID" value="NZ_JQZV01000013.1"/>
</dbReference>
<proteinExistence type="predicted"/>
<dbReference type="InterPro" id="IPR009003">
    <property type="entry name" value="Peptidase_S1_PA"/>
</dbReference>
<dbReference type="EMBL" id="JQZV01000013">
    <property type="protein sequence ID" value="KGN91763.1"/>
    <property type="molecule type" value="Genomic_DNA"/>
</dbReference>
<gene>
    <name evidence="2" type="ORF">HQ43_06620</name>
</gene>
<evidence type="ECO:0000313" key="3">
    <source>
        <dbReference type="Proteomes" id="UP000030101"/>
    </source>
</evidence>
<feature type="domain" description="Secretion system C-terminal sorting" evidence="1">
    <location>
        <begin position="702"/>
        <end position="757"/>
    </location>
</feature>
<evidence type="ECO:0000259" key="1">
    <source>
        <dbReference type="Pfam" id="PF18962"/>
    </source>
</evidence>
<keyword evidence="3" id="KW-1185">Reference proteome</keyword>
<sequence length="762" mass="84643">MSNRGRYRGRILWGFLALFCCGLCLQAGAQIVSKRPRISMQQMGVSILQQGQIPTLELAPLNVDSMLIVSQKRAKDLRGAELFAHKRPVSVNLLQDGHRQKASDGRTLIRYAVKVPNAKGLNFFFDRFFLPEDSYITIYSLDNPETFIGPFGNENNSESKALPTMSIEGSTVLIELDLPFSLEEKAELHLGEVNAEFRAQPRESNPKTLPCTPNVVCLPQYSRESKAVVSLIVNGTVRGSGAMINNTAEDGRPILATASHVLLRSFFDIDKDYDHLAKTVVAYFSHQTTDCEGLIAPPVQQSIAGAKLLTIYEPGDMCLLELNQKPPIEYNAYLGGWNRTVSNPDGPFVCVHHPNGMPKRLCMTSKQVLKGWPPSLSYPYPIEPNLYYWWVKKWDLGVTMPGSSGSPLYDAEGYMIGFLTAGASECDSPFNDVYTGIGFNWDSRKRPSMPTMGQILDPTGSGMEKIAGRPLYKEAKEVNTWSNVMDNYKADILKSLSLYTNKINPLPKTVAERFRVPASASPITLHGMTTTLHIPVSLNKVLPVAVPYTIYRRMPSGDVKKILSGDVRLDDVVSSNKQAIHTTEDVVARGSVEVFSSFTEPITLSSGNEILVAYQVDAMQSGITLLTAPIRGRENYLWTSSDAASWTEWPEAFRGISLCTRLSYTGDKLDYEDLPLDAKDYFRLRYTGGDLLVQFKENPSGEMFSKHTITLYTLLGQRMIQSESQSQSVTLNVGSFPPGIYIIHVTDDKGNKHSKKILLDPK</sequence>
<dbReference type="Proteomes" id="UP000030101">
    <property type="component" value="Unassembled WGS sequence"/>
</dbReference>
<comment type="caution">
    <text evidence="2">The sequence shown here is derived from an EMBL/GenBank/DDBJ whole genome shotgun (WGS) entry which is preliminary data.</text>
</comment>
<protein>
    <recommendedName>
        <fullName evidence="1">Secretion system C-terminal sorting domain-containing protein</fullName>
    </recommendedName>
</protein>
<dbReference type="Pfam" id="PF18962">
    <property type="entry name" value="Por_Secre_tail"/>
    <property type="match status" value="1"/>
</dbReference>
<dbReference type="InterPro" id="IPR026444">
    <property type="entry name" value="Secre_tail"/>
</dbReference>
<name>A0ABR4XJ88_9PORP</name>
<evidence type="ECO:0000313" key="2">
    <source>
        <dbReference type="EMBL" id="KGN91763.1"/>
    </source>
</evidence>
<dbReference type="SUPFAM" id="SSF50494">
    <property type="entry name" value="Trypsin-like serine proteases"/>
    <property type="match status" value="1"/>
</dbReference>
<reference evidence="2 3" key="1">
    <citation type="submission" date="2014-08" db="EMBL/GenBank/DDBJ databases">
        <title>Porphyromonas canoris strain:OH2762 Genome sequencing.</title>
        <authorList>
            <person name="Wallis C."/>
            <person name="Deusch O."/>
            <person name="O'Flynn C."/>
            <person name="Davis I."/>
            <person name="Jospin G."/>
            <person name="Darling A.E."/>
            <person name="Coil D.A."/>
            <person name="Alexiev A."/>
            <person name="Horsfall A."/>
            <person name="Kirkwood N."/>
            <person name="Harris S."/>
            <person name="Eisen J.A."/>
        </authorList>
    </citation>
    <scope>NUCLEOTIDE SEQUENCE [LARGE SCALE GENOMIC DNA]</scope>
    <source>
        <strain evidence="3">COT-108 OH2762</strain>
    </source>
</reference>
<organism evidence="2 3">
    <name type="scientific">Porphyromonas canoris</name>
    <dbReference type="NCBI Taxonomy" id="36875"/>
    <lineage>
        <taxon>Bacteria</taxon>
        <taxon>Pseudomonadati</taxon>
        <taxon>Bacteroidota</taxon>
        <taxon>Bacteroidia</taxon>
        <taxon>Bacteroidales</taxon>
        <taxon>Porphyromonadaceae</taxon>
        <taxon>Porphyromonas</taxon>
    </lineage>
</organism>